<reference evidence="2 3" key="1">
    <citation type="submission" date="2024-04" db="EMBL/GenBank/DDBJ databases">
        <title>whole genome sequencing of Lutimonas vermicola strain IMCC1616.</title>
        <authorList>
            <person name="Bae S.S."/>
        </authorList>
    </citation>
    <scope>NUCLEOTIDE SEQUENCE [LARGE SCALE GENOMIC DNA]</scope>
    <source>
        <strain evidence="2 3">IMCC1616</strain>
    </source>
</reference>
<proteinExistence type="predicted"/>
<name>A0ABU9L2Y1_9FLAO</name>
<keyword evidence="3" id="KW-1185">Reference proteome</keyword>
<keyword evidence="1" id="KW-0812">Transmembrane</keyword>
<protein>
    <submittedName>
        <fullName evidence="2">DUF6090 family protein</fullName>
    </submittedName>
</protein>
<evidence type="ECO:0000313" key="3">
    <source>
        <dbReference type="Proteomes" id="UP001474120"/>
    </source>
</evidence>
<keyword evidence="1" id="KW-1133">Transmembrane helix</keyword>
<comment type="caution">
    <text evidence="2">The sequence shown here is derived from an EMBL/GenBank/DDBJ whole genome shotgun (WGS) entry which is preliminary data.</text>
</comment>
<gene>
    <name evidence="2" type="ORF">AABB81_11105</name>
</gene>
<dbReference type="Pfam" id="PF19578">
    <property type="entry name" value="DUF6090"/>
    <property type="match status" value="1"/>
</dbReference>
<dbReference type="EMBL" id="JBCDNA010000002">
    <property type="protein sequence ID" value="MEL4456448.1"/>
    <property type="molecule type" value="Genomic_DNA"/>
</dbReference>
<feature type="transmembrane region" description="Helical" evidence="1">
    <location>
        <begin position="12"/>
        <end position="31"/>
    </location>
</feature>
<dbReference type="InterPro" id="IPR045749">
    <property type="entry name" value="DUF6090"/>
</dbReference>
<dbReference type="Proteomes" id="UP001474120">
    <property type="component" value="Unassembled WGS sequence"/>
</dbReference>
<evidence type="ECO:0000313" key="2">
    <source>
        <dbReference type="EMBL" id="MEL4456448.1"/>
    </source>
</evidence>
<evidence type="ECO:0000256" key="1">
    <source>
        <dbReference type="SAM" id="Phobius"/>
    </source>
</evidence>
<accession>A0ABU9L2Y1</accession>
<sequence>MSDDNKPIKYMRYAVGEIFLVMIGILLALQVNNWNQERKNNSLKESYLKNLIVDLNKDIDNLEQLNAINTLAESEGFYLADFLNNTLVEIDTLRLTNSIFYVGYVPNITIISSTYNDLINGNNIHLFNDVELKRLLDDYYIRNNWIQLFNNRILKTAWYDYRDEMSKFHNPLLYQDFYASDNSVELNYSWKYDVEWNNIKKNKYLKTQVGMMGAYRISIRNDLVSYIKKAKTIVNYLEN</sequence>
<dbReference type="RefSeq" id="WP_342160587.1">
    <property type="nucleotide sequence ID" value="NZ_JBCDNA010000002.1"/>
</dbReference>
<keyword evidence="1" id="KW-0472">Membrane</keyword>
<organism evidence="2 3">
    <name type="scientific">Lutimonas vermicola</name>
    <dbReference type="NCBI Taxonomy" id="414288"/>
    <lineage>
        <taxon>Bacteria</taxon>
        <taxon>Pseudomonadati</taxon>
        <taxon>Bacteroidota</taxon>
        <taxon>Flavobacteriia</taxon>
        <taxon>Flavobacteriales</taxon>
        <taxon>Flavobacteriaceae</taxon>
        <taxon>Lutimonas</taxon>
    </lineage>
</organism>